<dbReference type="PANTHER" id="PTHR36928">
    <property type="entry name" value="PHOSPHATASE YCDX-RELATED"/>
    <property type="match status" value="1"/>
</dbReference>
<proteinExistence type="predicted"/>
<dbReference type="EMBL" id="UASD01000010">
    <property type="protein sequence ID" value="SPX19970.1"/>
    <property type="molecule type" value="Genomic_DNA"/>
</dbReference>
<feature type="domain" description="Polymerase/histidinol phosphatase N-terminal" evidence="1">
    <location>
        <begin position="5"/>
        <end position="79"/>
    </location>
</feature>
<dbReference type="PANTHER" id="PTHR36928:SF1">
    <property type="entry name" value="PHOSPHATASE YCDX-RELATED"/>
    <property type="match status" value="1"/>
</dbReference>
<dbReference type="InterPro" id="IPR050243">
    <property type="entry name" value="PHP_phosphatase"/>
</dbReference>
<dbReference type="InterPro" id="IPR003141">
    <property type="entry name" value="Pol/His_phosphatase_N"/>
</dbReference>
<dbReference type="Gene3D" id="3.20.20.140">
    <property type="entry name" value="Metal-dependent hydrolases"/>
    <property type="match status" value="1"/>
</dbReference>
<dbReference type="EC" id="3.1.3.-" evidence="2"/>
<dbReference type="AlphaFoldDB" id="A0A2X6PJN5"/>
<keyword evidence="2" id="KW-0378">Hydrolase</keyword>
<dbReference type="Proteomes" id="UP000250780">
    <property type="component" value="Unassembled WGS sequence"/>
</dbReference>
<reference evidence="2 3" key="1">
    <citation type="submission" date="2018-06" db="EMBL/GenBank/DDBJ databases">
        <authorList>
            <consortium name="Pathogen Informatics"/>
            <person name="Doyle S."/>
        </authorList>
    </citation>
    <scope>NUCLEOTIDE SEQUENCE [LARGE SCALE GENOMIC DNA]</scope>
    <source>
        <strain evidence="2 3">NCTC9073</strain>
    </source>
</reference>
<dbReference type="InterPro" id="IPR016195">
    <property type="entry name" value="Pol/histidinol_Pase-like"/>
</dbReference>
<accession>A0A2X6PJN5</accession>
<dbReference type="CDD" id="cd07437">
    <property type="entry name" value="PHP_HisPPase_Ycdx_like"/>
    <property type="match status" value="1"/>
</dbReference>
<dbReference type="GO" id="GO:0071978">
    <property type="term" value="P:bacterial-type flagellum-dependent swarming motility"/>
    <property type="evidence" value="ECO:0007669"/>
    <property type="project" value="TreeGrafter"/>
</dbReference>
<protein>
    <submittedName>
        <fullName evidence="2">Hydrolase</fullName>
        <ecNumber evidence="2">3.1.3.-</ecNumber>
    </submittedName>
</protein>
<dbReference type="SUPFAM" id="SSF89550">
    <property type="entry name" value="PHP domain-like"/>
    <property type="match status" value="1"/>
</dbReference>
<dbReference type="GO" id="GO:0042578">
    <property type="term" value="F:phosphoric ester hydrolase activity"/>
    <property type="evidence" value="ECO:0007669"/>
    <property type="project" value="TreeGrafter"/>
</dbReference>
<evidence type="ECO:0000259" key="1">
    <source>
        <dbReference type="SMART" id="SM00481"/>
    </source>
</evidence>
<gene>
    <name evidence="2" type="primary">ycdX_2</name>
    <name evidence="2" type="ORF">NCTC9073_06121</name>
</gene>
<dbReference type="NCBIfam" id="NF006702">
    <property type="entry name" value="PRK09248.1"/>
    <property type="match status" value="1"/>
</dbReference>
<dbReference type="Pfam" id="PF02811">
    <property type="entry name" value="PHP"/>
    <property type="match status" value="1"/>
</dbReference>
<sequence>MNLLIDLHMHTHASAHAYSSVFEYIMEAKRKNMLAIAITDHGPALDDSPHKWHFLNLNAIPERVDGLRIFKGIEANIYKDGSIDCDNLMSEKLDFVMAGFHDAVYPPCSDVTKNTDCLMKVINHPSVKIIVHPGNPKFPVDYRAIATEAAKNNVALEINSGSAVARKGSSVNCREIIEEVKSAKGYISVGSDAHYCSQMGNFEHALKLLEAQKFPEEKIINSSLMLTSSFLEIKEVLHW</sequence>
<dbReference type="SMART" id="SM00481">
    <property type="entry name" value="POLIIIAc"/>
    <property type="match status" value="1"/>
</dbReference>
<dbReference type="GO" id="GO:0005829">
    <property type="term" value="C:cytosol"/>
    <property type="evidence" value="ECO:0007669"/>
    <property type="project" value="TreeGrafter"/>
</dbReference>
<dbReference type="InterPro" id="IPR004013">
    <property type="entry name" value="PHP_dom"/>
</dbReference>
<evidence type="ECO:0000313" key="3">
    <source>
        <dbReference type="Proteomes" id="UP000250780"/>
    </source>
</evidence>
<dbReference type="RefSeq" id="WP_021571063.1">
    <property type="nucleotide sequence ID" value="NZ_JABXDC010000052.1"/>
</dbReference>
<name>A0A2X6PJN5_ECOLX</name>
<dbReference type="GO" id="GO:0008270">
    <property type="term" value="F:zinc ion binding"/>
    <property type="evidence" value="ECO:0007669"/>
    <property type="project" value="TreeGrafter"/>
</dbReference>
<evidence type="ECO:0000313" key="2">
    <source>
        <dbReference type="EMBL" id="SPX19970.1"/>
    </source>
</evidence>
<organism evidence="2 3">
    <name type="scientific">Escherichia coli</name>
    <dbReference type="NCBI Taxonomy" id="562"/>
    <lineage>
        <taxon>Bacteria</taxon>
        <taxon>Pseudomonadati</taxon>
        <taxon>Pseudomonadota</taxon>
        <taxon>Gammaproteobacteria</taxon>
        <taxon>Enterobacterales</taxon>
        <taxon>Enterobacteriaceae</taxon>
        <taxon>Escherichia</taxon>
    </lineage>
</organism>